<dbReference type="InterPro" id="IPR002781">
    <property type="entry name" value="TM_pro_TauE-like"/>
</dbReference>
<feature type="transmembrane region" description="Helical" evidence="8">
    <location>
        <begin position="96"/>
        <end position="116"/>
    </location>
</feature>
<dbReference type="PANTHER" id="PTHR30269">
    <property type="entry name" value="TRANSMEMBRANE PROTEIN YFCA"/>
    <property type="match status" value="1"/>
</dbReference>
<evidence type="ECO:0000256" key="8">
    <source>
        <dbReference type="RuleBase" id="RU363041"/>
    </source>
</evidence>
<evidence type="ECO:0000256" key="6">
    <source>
        <dbReference type="ARBA" id="ARBA00022989"/>
    </source>
</evidence>
<dbReference type="AlphaFoldDB" id="A0A368VY24"/>
<keyword evidence="5 8" id="KW-0812">Transmembrane</keyword>
<dbReference type="Proteomes" id="UP000253495">
    <property type="component" value="Unassembled WGS sequence"/>
</dbReference>
<feature type="transmembrane region" description="Helical" evidence="8">
    <location>
        <begin position="188"/>
        <end position="208"/>
    </location>
</feature>
<reference evidence="9 10" key="1">
    <citation type="submission" date="2018-07" db="EMBL/GenBank/DDBJ databases">
        <title>Genomic Encyclopedia of Type Strains, Phase III (KMG-III): the genomes of soil and plant-associated and newly described type strains.</title>
        <authorList>
            <person name="Whitman W."/>
        </authorList>
    </citation>
    <scope>NUCLEOTIDE SEQUENCE [LARGE SCALE GENOMIC DNA]</scope>
    <source>
        <strain evidence="9 10">CECT 8575</strain>
    </source>
</reference>
<comment type="caution">
    <text evidence="9">The sequence shown here is derived from an EMBL/GenBank/DDBJ whole genome shotgun (WGS) entry which is preliminary data.</text>
</comment>
<dbReference type="PANTHER" id="PTHR30269:SF37">
    <property type="entry name" value="MEMBRANE TRANSPORTER PROTEIN"/>
    <property type="match status" value="1"/>
</dbReference>
<name>A0A368VY24_9ACTN</name>
<keyword evidence="7 8" id="KW-0472">Membrane</keyword>
<feature type="transmembrane region" description="Helical" evidence="8">
    <location>
        <begin position="128"/>
        <end position="150"/>
    </location>
</feature>
<evidence type="ECO:0000256" key="4">
    <source>
        <dbReference type="ARBA" id="ARBA00022475"/>
    </source>
</evidence>
<evidence type="ECO:0000313" key="10">
    <source>
        <dbReference type="Proteomes" id="UP000253495"/>
    </source>
</evidence>
<evidence type="ECO:0000256" key="5">
    <source>
        <dbReference type="ARBA" id="ARBA00022692"/>
    </source>
</evidence>
<keyword evidence="10" id="KW-1185">Reference proteome</keyword>
<keyword evidence="6 8" id="KW-1133">Transmembrane helix</keyword>
<organism evidence="9 10">
    <name type="scientific">Halopolyspora algeriensis</name>
    <dbReference type="NCBI Taxonomy" id="1500506"/>
    <lineage>
        <taxon>Bacteria</taxon>
        <taxon>Bacillati</taxon>
        <taxon>Actinomycetota</taxon>
        <taxon>Actinomycetes</taxon>
        <taxon>Actinomycetes incertae sedis</taxon>
        <taxon>Halopolyspora</taxon>
    </lineage>
</organism>
<accession>A0A368VY24</accession>
<comment type="similarity">
    <text evidence="2 8">Belongs to the 4-toluene sulfonate uptake permease (TSUP) (TC 2.A.102) family.</text>
</comment>
<evidence type="ECO:0000256" key="3">
    <source>
        <dbReference type="ARBA" id="ARBA00022448"/>
    </source>
</evidence>
<sequence>MAVWMLLLAGVIVLAGAVVQGSVGFGMNLVAAPLLAIADPILVPVPLLLVSSAFALLPVLRERSHTDWHGVGWGMLGRVPGTALGVAALALLPARWVAILIGVVVLISVGLSLLAWRPRPTRPALLTAGMASGTFGTAAAIGGPPIALVYQHTAGPTVRSTLGAYFAGGSVLSILALSLGGQVHADQLLAALALFPFAVTGFLISGPLRKVLDAGRTRPALLVVAALSALALLLKAIL</sequence>
<feature type="transmembrane region" description="Helical" evidence="8">
    <location>
        <begin position="71"/>
        <end position="90"/>
    </location>
</feature>
<evidence type="ECO:0000313" key="9">
    <source>
        <dbReference type="EMBL" id="RCW45742.1"/>
    </source>
</evidence>
<evidence type="ECO:0000256" key="2">
    <source>
        <dbReference type="ARBA" id="ARBA00009142"/>
    </source>
</evidence>
<dbReference type="EMBL" id="QPJC01000002">
    <property type="protein sequence ID" value="RCW45742.1"/>
    <property type="molecule type" value="Genomic_DNA"/>
</dbReference>
<dbReference type="GO" id="GO:0005886">
    <property type="term" value="C:plasma membrane"/>
    <property type="evidence" value="ECO:0007669"/>
    <property type="project" value="UniProtKB-SubCell"/>
</dbReference>
<proteinExistence type="inferred from homology"/>
<keyword evidence="3" id="KW-0813">Transport</keyword>
<dbReference type="InterPro" id="IPR052017">
    <property type="entry name" value="TSUP"/>
</dbReference>
<gene>
    <name evidence="9" type="ORF">DFQ14_10243</name>
</gene>
<protein>
    <recommendedName>
        <fullName evidence="8">Probable membrane transporter protein</fullName>
    </recommendedName>
</protein>
<feature type="transmembrane region" description="Helical" evidence="8">
    <location>
        <begin position="37"/>
        <end position="59"/>
    </location>
</feature>
<evidence type="ECO:0000256" key="1">
    <source>
        <dbReference type="ARBA" id="ARBA00004651"/>
    </source>
</evidence>
<dbReference type="Pfam" id="PF01925">
    <property type="entry name" value="TauE"/>
    <property type="match status" value="1"/>
</dbReference>
<feature type="transmembrane region" description="Helical" evidence="8">
    <location>
        <begin position="162"/>
        <end position="181"/>
    </location>
</feature>
<feature type="transmembrane region" description="Helical" evidence="8">
    <location>
        <begin position="220"/>
        <end position="237"/>
    </location>
</feature>
<evidence type="ECO:0000256" key="7">
    <source>
        <dbReference type="ARBA" id="ARBA00023136"/>
    </source>
</evidence>
<keyword evidence="4 8" id="KW-1003">Cell membrane</keyword>
<comment type="subcellular location">
    <subcellularLocation>
        <location evidence="1 8">Cell membrane</location>
        <topology evidence="1 8">Multi-pass membrane protein</topology>
    </subcellularLocation>
</comment>